<protein>
    <submittedName>
        <fullName evidence="2">Uncharacterized protein</fullName>
    </submittedName>
</protein>
<reference evidence="2" key="1">
    <citation type="journal article" date="2020" name="Stud. Mycol.">
        <title>101 Dothideomycetes genomes: a test case for predicting lifestyles and emergence of pathogens.</title>
        <authorList>
            <person name="Haridas S."/>
            <person name="Albert R."/>
            <person name="Binder M."/>
            <person name="Bloem J."/>
            <person name="Labutti K."/>
            <person name="Salamov A."/>
            <person name="Andreopoulos B."/>
            <person name="Baker S."/>
            <person name="Barry K."/>
            <person name="Bills G."/>
            <person name="Bluhm B."/>
            <person name="Cannon C."/>
            <person name="Castanera R."/>
            <person name="Culley D."/>
            <person name="Daum C."/>
            <person name="Ezra D."/>
            <person name="Gonzalez J."/>
            <person name="Henrissat B."/>
            <person name="Kuo A."/>
            <person name="Liang C."/>
            <person name="Lipzen A."/>
            <person name="Lutzoni F."/>
            <person name="Magnuson J."/>
            <person name="Mondo S."/>
            <person name="Nolan M."/>
            <person name="Ohm R."/>
            <person name="Pangilinan J."/>
            <person name="Park H.-J."/>
            <person name="Ramirez L."/>
            <person name="Alfaro M."/>
            <person name="Sun H."/>
            <person name="Tritt A."/>
            <person name="Yoshinaga Y."/>
            <person name="Zwiers L.-H."/>
            <person name="Turgeon B."/>
            <person name="Goodwin S."/>
            <person name="Spatafora J."/>
            <person name="Crous P."/>
            <person name="Grigoriev I."/>
        </authorList>
    </citation>
    <scope>NUCLEOTIDE SEQUENCE</scope>
    <source>
        <strain evidence="2">CBS 161.51</strain>
    </source>
</reference>
<gene>
    <name evidence="2" type="ORF">EJ02DRAFT_423262</name>
</gene>
<feature type="signal peptide" evidence="1">
    <location>
        <begin position="1"/>
        <end position="20"/>
    </location>
</feature>
<evidence type="ECO:0000313" key="2">
    <source>
        <dbReference type="EMBL" id="KAF1941158.1"/>
    </source>
</evidence>
<proteinExistence type="predicted"/>
<dbReference type="AlphaFoldDB" id="A0A6A5SNE2"/>
<feature type="chain" id="PRO_5025473847" evidence="1">
    <location>
        <begin position="21"/>
        <end position="109"/>
    </location>
</feature>
<sequence>MYFSTPIWTGLLYTLTQVHASSKILADQPWLDPTLPNEQRIQLFLDQLNSTQKYAMVQGDTELDDNGTGVNPCIGHISGNETLGVPSICMGDGPAGRDANNQLNQLCSS</sequence>
<keyword evidence="1" id="KW-0732">Signal</keyword>
<dbReference type="GO" id="GO:0005975">
    <property type="term" value="P:carbohydrate metabolic process"/>
    <property type="evidence" value="ECO:0007669"/>
    <property type="project" value="InterPro"/>
</dbReference>
<evidence type="ECO:0000313" key="3">
    <source>
        <dbReference type="Proteomes" id="UP000800038"/>
    </source>
</evidence>
<dbReference type="Gene3D" id="3.20.20.300">
    <property type="entry name" value="Glycoside hydrolase, family 3, N-terminal domain"/>
    <property type="match status" value="1"/>
</dbReference>
<organism evidence="2 3">
    <name type="scientific">Clathrospora elynae</name>
    <dbReference type="NCBI Taxonomy" id="706981"/>
    <lineage>
        <taxon>Eukaryota</taxon>
        <taxon>Fungi</taxon>
        <taxon>Dikarya</taxon>
        <taxon>Ascomycota</taxon>
        <taxon>Pezizomycotina</taxon>
        <taxon>Dothideomycetes</taxon>
        <taxon>Pleosporomycetidae</taxon>
        <taxon>Pleosporales</taxon>
        <taxon>Diademaceae</taxon>
        <taxon>Clathrospora</taxon>
    </lineage>
</organism>
<accession>A0A6A5SNE2</accession>
<dbReference type="InterPro" id="IPR036962">
    <property type="entry name" value="Glyco_hydro_3_N_sf"/>
</dbReference>
<keyword evidence="3" id="KW-1185">Reference proteome</keyword>
<evidence type="ECO:0000256" key="1">
    <source>
        <dbReference type="SAM" id="SignalP"/>
    </source>
</evidence>
<dbReference type="Proteomes" id="UP000800038">
    <property type="component" value="Unassembled WGS sequence"/>
</dbReference>
<dbReference type="EMBL" id="ML976051">
    <property type="protein sequence ID" value="KAF1941158.1"/>
    <property type="molecule type" value="Genomic_DNA"/>
</dbReference>
<dbReference type="GO" id="GO:0004553">
    <property type="term" value="F:hydrolase activity, hydrolyzing O-glycosyl compounds"/>
    <property type="evidence" value="ECO:0007669"/>
    <property type="project" value="InterPro"/>
</dbReference>
<name>A0A6A5SNE2_9PLEO</name>